<dbReference type="InterPro" id="IPR058240">
    <property type="entry name" value="rSAM_sf"/>
</dbReference>
<feature type="domain" description="Radical SAM core" evidence="6">
    <location>
        <begin position="54"/>
        <end position="192"/>
    </location>
</feature>
<dbReference type="InterPro" id="IPR013785">
    <property type="entry name" value="Aldolase_TIM"/>
</dbReference>
<dbReference type="Proteomes" id="UP000315647">
    <property type="component" value="Chromosome"/>
</dbReference>
<name>A0A517Q831_9PLAN</name>
<evidence type="ECO:0000259" key="6">
    <source>
        <dbReference type="Pfam" id="PF04055"/>
    </source>
</evidence>
<protein>
    <submittedName>
        <fullName evidence="8">Molybdenum cofactor biosynthesis protein A</fullName>
    </submittedName>
</protein>
<dbReference type="SUPFAM" id="SSF102114">
    <property type="entry name" value="Radical SAM enzymes"/>
    <property type="match status" value="1"/>
</dbReference>
<evidence type="ECO:0000313" key="8">
    <source>
        <dbReference type="EMBL" id="QDT27787.1"/>
    </source>
</evidence>
<evidence type="ECO:0000313" key="9">
    <source>
        <dbReference type="Proteomes" id="UP000315647"/>
    </source>
</evidence>
<keyword evidence="9" id="KW-1185">Reference proteome</keyword>
<dbReference type="InterPro" id="IPR026351">
    <property type="entry name" value="rSAM_ArsS-like"/>
</dbReference>
<dbReference type="GO" id="GO:0051536">
    <property type="term" value="F:iron-sulfur cluster binding"/>
    <property type="evidence" value="ECO:0007669"/>
    <property type="project" value="UniProtKB-KW"/>
</dbReference>
<proteinExistence type="predicted"/>
<dbReference type="AlphaFoldDB" id="A0A517Q831"/>
<dbReference type="GO" id="GO:0003824">
    <property type="term" value="F:catalytic activity"/>
    <property type="evidence" value="ECO:0007669"/>
    <property type="project" value="InterPro"/>
</dbReference>
<dbReference type="GO" id="GO:0046872">
    <property type="term" value="F:metal ion binding"/>
    <property type="evidence" value="ECO:0007669"/>
    <property type="project" value="UniProtKB-KW"/>
</dbReference>
<keyword evidence="2" id="KW-0949">S-adenosyl-L-methionine</keyword>
<dbReference type="PANTHER" id="PTHR43728:SF1">
    <property type="entry name" value="FE-S OXIDOREDUCTASE"/>
    <property type="match status" value="1"/>
</dbReference>
<dbReference type="InterPro" id="IPR024521">
    <property type="entry name" value="ArsS-like_C"/>
</dbReference>
<dbReference type="CDD" id="cd01335">
    <property type="entry name" value="Radical_SAM"/>
    <property type="match status" value="1"/>
</dbReference>
<evidence type="ECO:0000256" key="2">
    <source>
        <dbReference type="ARBA" id="ARBA00022691"/>
    </source>
</evidence>
<keyword evidence="4" id="KW-0408">Iron</keyword>
<comment type="cofactor">
    <cofactor evidence="1">
        <name>[4Fe-4S] cluster</name>
        <dbReference type="ChEBI" id="CHEBI:49883"/>
    </cofactor>
</comment>
<reference evidence="8 9" key="1">
    <citation type="submission" date="2019-03" db="EMBL/GenBank/DDBJ databases">
        <title>Deep-cultivation of Planctomycetes and their phenomic and genomic characterization uncovers novel biology.</title>
        <authorList>
            <person name="Wiegand S."/>
            <person name="Jogler M."/>
            <person name="Boedeker C."/>
            <person name="Pinto D."/>
            <person name="Vollmers J."/>
            <person name="Rivas-Marin E."/>
            <person name="Kohn T."/>
            <person name="Peeters S.H."/>
            <person name="Heuer A."/>
            <person name="Rast P."/>
            <person name="Oberbeckmann S."/>
            <person name="Bunk B."/>
            <person name="Jeske O."/>
            <person name="Meyerdierks A."/>
            <person name="Storesund J.E."/>
            <person name="Kallscheuer N."/>
            <person name="Luecker S."/>
            <person name="Lage O.M."/>
            <person name="Pohl T."/>
            <person name="Merkel B.J."/>
            <person name="Hornburger P."/>
            <person name="Mueller R.-W."/>
            <person name="Bruemmer F."/>
            <person name="Labrenz M."/>
            <person name="Spormann A.M."/>
            <person name="Op den Camp H."/>
            <person name="Overmann J."/>
            <person name="Amann R."/>
            <person name="Jetten M.S.M."/>
            <person name="Mascher T."/>
            <person name="Medema M.H."/>
            <person name="Devos D.P."/>
            <person name="Kaster A.-K."/>
            <person name="Ovreas L."/>
            <person name="Rohde M."/>
            <person name="Galperin M.Y."/>
            <person name="Jogler C."/>
        </authorList>
    </citation>
    <scope>NUCLEOTIDE SEQUENCE [LARGE SCALE GENOMIC DNA]</scope>
    <source>
        <strain evidence="8 9">Enr10</strain>
    </source>
</reference>
<dbReference type="Gene3D" id="3.20.20.70">
    <property type="entry name" value="Aldolase class I"/>
    <property type="match status" value="1"/>
</dbReference>
<organism evidence="8 9">
    <name type="scientific">Gimesia panareensis</name>
    <dbReference type="NCBI Taxonomy" id="2527978"/>
    <lineage>
        <taxon>Bacteria</taxon>
        <taxon>Pseudomonadati</taxon>
        <taxon>Planctomycetota</taxon>
        <taxon>Planctomycetia</taxon>
        <taxon>Planctomycetales</taxon>
        <taxon>Planctomycetaceae</taxon>
        <taxon>Gimesia</taxon>
    </lineage>
</organism>
<dbReference type="Pfam" id="PF12345">
    <property type="entry name" value="DUF3641"/>
    <property type="match status" value="1"/>
</dbReference>
<keyword evidence="5" id="KW-0411">Iron-sulfur</keyword>
<sequence length="348" mass="39146">MASLTLLRQQSKLADPREQLRILDTQDQVPRFAEQLKQHQLPLLQAATLETLQVNLGRLCNMTCEHCHVDAGPDRREIMQIENVEHCLRALAHPGFATLDLTGGAPEMNPHFRLMVTRGREMGKRIIDRCNLTILLAPGYQDLPEFLAAQEVEIVASLPCYLEENTDAQRGSGAFQKSIQALQRLNEVGYGVADSSLKLTLVYNPVGYSLPPDQGQLEAAYREQLRTRFGIEFTNLITITNMPISRYLSELVEQDRLEAYMSRLVEAFNPETVPGVMCRSLISVDWEGYLYDCDFNQMLALPVSLPERRHIRDFDYASLAERKIVTQRHCYGCTAGAGSSCGGALNTR</sequence>
<gene>
    <name evidence="8" type="ORF">Enr10x_31170</name>
</gene>
<evidence type="ECO:0000256" key="4">
    <source>
        <dbReference type="ARBA" id="ARBA00023004"/>
    </source>
</evidence>
<dbReference type="RefSeq" id="WP_145450524.1">
    <property type="nucleotide sequence ID" value="NZ_CP037421.1"/>
</dbReference>
<dbReference type="EMBL" id="CP037421">
    <property type="protein sequence ID" value="QDT27787.1"/>
    <property type="molecule type" value="Genomic_DNA"/>
</dbReference>
<dbReference type="SFLD" id="SFLDS00029">
    <property type="entry name" value="Radical_SAM"/>
    <property type="match status" value="1"/>
</dbReference>
<accession>A0A517Q831</accession>
<evidence type="ECO:0000256" key="5">
    <source>
        <dbReference type="ARBA" id="ARBA00023014"/>
    </source>
</evidence>
<keyword evidence="3" id="KW-0479">Metal-binding</keyword>
<evidence type="ECO:0000256" key="1">
    <source>
        <dbReference type="ARBA" id="ARBA00001966"/>
    </source>
</evidence>
<dbReference type="Pfam" id="PF04055">
    <property type="entry name" value="Radical_SAM"/>
    <property type="match status" value="1"/>
</dbReference>
<evidence type="ECO:0000256" key="3">
    <source>
        <dbReference type="ARBA" id="ARBA00022723"/>
    </source>
</evidence>
<dbReference type="NCBIfam" id="TIGR04167">
    <property type="entry name" value="rSAM_SeCys"/>
    <property type="match status" value="1"/>
</dbReference>
<evidence type="ECO:0000259" key="7">
    <source>
        <dbReference type="Pfam" id="PF12345"/>
    </source>
</evidence>
<feature type="domain" description="Arsenosugar biosynthesis radical SAM protein ArsS-like C-terminal" evidence="7">
    <location>
        <begin position="210"/>
        <end position="344"/>
    </location>
</feature>
<dbReference type="PANTHER" id="PTHR43728">
    <property type="entry name" value="SLR0304 PROTEIN"/>
    <property type="match status" value="1"/>
</dbReference>
<dbReference type="InterPro" id="IPR007197">
    <property type="entry name" value="rSAM"/>
</dbReference>